<evidence type="ECO:0000313" key="13">
    <source>
        <dbReference type="Proteomes" id="UP001382455"/>
    </source>
</evidence>
<dbReference type="PANTHER" id="PTHR33446:SF14">
    <property type="entry name" value="PROTEIN TONB"/>
    <property type="match status" value="1"/>
</dbReference>
<keyword evidence="8 10" id="KW-1133">Transmembrane helix</keyword>
<dbReference type="PANTHER" id="PTHR33446">
    <property type="entry name" value="PROTEIN TONB-RELATED"/>
    <property type="match status" value="1"/>
</dbReference>
<dbReference type="InterPro" id="IPR006260">
    <property type="entry name" value="TonB/TolA_C"/>
</dbReference>
<keyword evidence="3 10" id="KW-0813">Transport</keyword>
<protein>
    <recommendedName>
        <fullName evidence="10">Protein TonB</fullName>
    </recommendedName>
</protein>
<keyword evidence="9 10" id="KW-0472">Membrane</keyword>
<evidence type="ECO:0000256" key="10">
    <source>
        <dbReference type="RuleBase" id="RU362123"/>
    </source>
</evidence>
<evidence type="ECO:0000256" key="8">
    <source>
        <dbReference type="ARBA" id="ARBA00022989"/>
    </source>
</evidence>
<dbReference type="Proteomes" id="UP001382455">
    <property type="component" value="Unassembled WGS sequence"/>
</dbReference>
<dbReference type="Gene3D" id="3.30.2420.10">
    <property type="entry name" value="TonB"/>
    <property type="match status" value="1"/>
</dbReference>
<evidence type="ECO:0000256" key="6">
    <source>
        <dbReference type="ARBA" id="ARBA00022692"/>
    </source>
</evidence>
<name>A0ABU8EVD2_9GAMM</name>
<evidence type="ECO:0000256" key="7">
    <source>
        <dbReference type="ARBA" id="ARBA00022927"/>
    </source>
</evidence>
<sequence>MLLQLDTFEPQTPILKLALCFIAALVVTFSLFAFMQFLIKSPNRIVDAPKPIIDIALYQAREISEVKQKTKIQPPPKLTQPPKRIMEEPANASSNAPLTFAPNLNVSIGSMPSSAPSLMSQSGQASPILRVPPKYPVGAARDGIEGWVELTFSIDKTGRVIDAQVTAAEPKRVFNTAALKALKRWKYKPSIDNGVAHIQTNQSVLLEFKLAQE</sequence>
<keyword evidence="7 10" id="KW-0653">Protein transport</keyword>
<keyword evidence="10" id="KW-0735">Signal-anchor</keyword>
<comment type="subcellular location">
    <subcellularLocation>
        <location evidence="1 10">Cell inner membrane</location>
        <topology evidence="1 10">Single-pass membrane protein</topology>
        <orientation evidence="1 10">Periplasmic side</orientation>
    </subcellularLocation>
</comment>
<evidence type="ECO:0000256" key="3">
    <source>
        <dbReference type="ARBA" id="ARBA00022448"/>
    </source>
</evidence>
<dbReference type="InterPro" id="IPR051045">
    <property type="entry name" value="TonB-dependent_transducer"/>
</dbReference>
<evidence type="ECO:0000256" key="5">
    <source>
        <dbReference type="ARBA" id="ARBA00022519"/>
    </source>
</evidence>
<dbReference type="SUPFAM" id="SSF74653">
    <property type="entry name" value="TolA/TonB C-terminal domain"/>
    <property type="match status" value="1"/>
</dbReference>
<evidence type="ECO:0000256" key="1">
    <source>
        <dbReference type="ARBA" id="ARBA00004383"/>
    </source>
</evidence>
<dbReference type="PRINTS" id="PR01374">
    <property type="entry name" value="TONBPROTEIN"/>
</dbReference>
<keyword evidence="5 10" id="KW-0997">Cell inner membrane</keyword>
<evidence type="ECO:0000256" key="4">
    <source>
        <dbReference type="ARBA" id="ARBA00022475"/>
    </source>
</evidence>
<dbReference type="InterPro" id="IPR037682">
    <property type="entry name" value="TonB_C"/>
</dbReference>
<proteinExistence type="inferred from homology"/>
<reference evidence="12 13" key="1">
    <citation type="submission" date="2023-12" db="EMBL/GenBank/DDBJ databases">
        <title>Friends and Foes: Symbiotic and Algicidal bacterial influence on Karenia brevis blooms.</title>
        <authorList>
            <person name="Fei C."/>
            <person name="Mohamed A.R."/>
            <person name="Booker A."/>
            <person name="Arshad M."/>
            <person name="Klass S."/>
            <person name="Ahn S."/>
            <person name="Gilbert P.M."/>
            <person name="Heil C.A."/>
            <person name="Martinez J.M."/>
            <person name="Amin S.A."/>
        </authorList>
    </citation>
    <scope>NUCLEOTIDE SEQUENCE [LARGE SCALE GENOMIC DNA]</scope>
    <source>
        <strain evidence="12 13">CE15</strain>
    </source>
</reference>
<dbReference type="NCBIfam" id="TIGR01352">
    <property type="entry name" value="tonB_Cterm"/>
    <property type="match status" value="1"/>
</dbReference>
<dbReference type="InterPro" id="IPR003538">
    <property type="entry name" value="TonB"/>
</dbReference>
<evidence type="ECO:0000256" key="9">
    <source>
        <dbReference type="ARBA" id="ARBA00023136"/>
    </source>
</evidence>
<gene>
    <name evidence="12" type="ORF">WAE96_14760</name>
</gene>
<dbReference type="EMBL" id="JBAWKS010000002">
    <property type="protein sequence ID" value="MEI4550929.1"/>
    <property type="molecule type" value="Genomic_DNA"/>
</dbReference>
<evidence type="ECO:0000313" key="12">
    <source>
        <dbReference type="EMBL" id="MEI4550929.1"/>
    </source>
</evidence>
<evidence type="ECO:0000259" key="11">
    <source>
        <dbReference type="PROSITE" id="PS52015"/>
    </source>
</evidence>
<comment type="similarity">
    <text evidence="2 10">Belongs to the TonB family.</text>
</comment>
<dbReference type="Pfam" id="PF03544">
    <property type="entry name" value="TonB_C"/>
    <property type="match status" value="1"/>
</dbReference>
<feature type="transmembrane region" description="Helical" evidence="10">
    <location>
        <begin position="14"/>
        <end position="34"/>
    </location>
</feature>
<comment type="function">
    <text evidence="10">Interacts with outer membrane receptor proteins that carry out high-affinity binding and energy dependent uptake into the periplasmic space of specific substrates. It could act to transduce energy from the cytoplasmic membrane to specific energy-requiring processes in the outer membrane, resulting in the release into the periplasm of ligands bound by these outer membrane proteins.</text>
</comment>
<keyword evidence="13" id="KW-1185">Reference proteome</keyword>
<dbReference type="RefSeq" id="WP_336435994.1">
    <property type="nucleotide sequence ID" value="NZ_JBAWKS010000002.1"/>
</dbReference>
<feature type="domain" description="TonB C-terminal" evidence="11">
    <location>
        <begin position="120"/>
        <end position="213"/>
    </location>
</feature>
<keyword evidence="4 10" id="KW-1003">Cell membrane</keyword>
<accession>A0ABU8EVD2</accession>
<dbReference type="PROSITE" id="PS52015">
    <property type="entry name" value="TONB_CTD"/>
    <property type="match status" value="1"/>
</dbReference>
<organism evidence="12 13">
    <name type="scientific">Pseudoalteromonas spongiae</name>
    <dbReference type="NCBI Taxonomy" id="298657"/>
    <lineage>
        <taxon>Bacteria</taxon>
        <taxon>Pseudomonadati</taxon>
        <taxon>Pseudomonadota</taxon>
        <taxon>Gammaproteobacteria</taxon>
        <taxon>Alteromonadales</taxon>
        <taxon>Pseudoalteromonadaceae</taxon>
        <taxon>Pseudoalteromonas</taxon>
    </lineage>
</organism>
<keyword evidence="6 10" id="KW-0812">Transmembrane</keyword>
<comment type="caution">
    <text evidence="12">The sequence shown here is derived from an EMBL/GenBank/DDBJ whole genome shotgun (WGS) entry which is preliminary data.</text>
</comment>
<evidence type="ECO:0000256" key="2">
    <source>
        <dbReference type="ARBA" id="ARBA00006555"/>
    </source>
</evidence>